<evidence type="ECO:0000313" key="10">
    <source>
        <dbReference type="Proteomes" id="UP001214043"/>
    </source>
</evidence>
<evidence type="ECO:0000256" key="2">
    <source>
        <dbReference type="ARBA" id="ARBA00008193"/>
    </source>
</evidence>
<feature type="transmembrane region" description="Helical" evidence="7">
    <location>
        <begin position="152"/>
        <end position="170"/>
    </location>
</feature>
<reference evidence="9" key="1">
    <citation type="submission" date="2023-02" db="EMBL/GenBank/DDBJ databases">
        <title>Genome sequence of Hyphococcus flavus.</title>
        <authorList>
            <person name="Rong J.-C."/>
            <person name="Zhao Q."/>
            <person name="Yi M."/>
            <person name="Wu J.-Y."/>
        </authorList>
    </citation>
    <scope>NUCLEOTIDE SEQUENCE</scope>
    <source>
        <strain evidence="9">MCCC 1K03223</strain>
    </source>
</reference>
<sequence length="209" mass="21428">MTDFDAISALNIFGLFVFAISGALTALRNDMDFFGVAMIAIVTGVGGGTVRDVLLGSFPVWWIKDTSAVYVCLGGAVAATLAQPLLALRQNALVWADALGLSAFAILGAQSAMSVNAPAIIAIFMGAVTATFGGVMRDVLLNEPPLILKQDIYATAALIGAAVYVGLVAAGTDADVAAPVAAAAAFAIRAAAIRFNIPSPKFGRPRLKK</sequence>
<dbReference type="KEGG" id="hfl:PUV54_01875"/>
<dbReference type="GO" id="GO:0005886">
    <property type="term" value="C:plasma membrane"/>
    <property type="evidence" value="ECO:0007669"/>
    <property type="project" value="UniProtKB-SubCell"/>
</dbReference>
<feature type="transmembrane region" description="Helical" evidence="7">
    <location>
        <begin position="68"/>
        <end position="86"/>
    </location>
</feature>
<evidence type="ECO:0000259" key="8">
    <source>
        <dbReference type="Pfam" id="PF03458"/>
    </source>
</evidence>
<feature type="transmembrane region" description="Helical" evidence="7">
    <location>
        <begin position="34"/>
        <end position="62"/>
    </location>
</feature>
<dbReference type="RefSeq" id="WP_274493820.1">
    <property type="nucleotide sequence ID" value="NZ_CP118166.1"/>
</dbReference>
<feature type="transmembrane region" description="Helical" evidence="7">
    <location>
        <begin position="6"/>
        <end position="27"/>
    </location>
</feature>
<protein>
    <submittedName>
        <fullName evidence="9">Trimeric intracellular cation channel family protein</fullName>
    </submittedName>
</protein>
<feature type="domain" description="Glycine transporter" evidence="8">
    <location>
        <begin position="95"/>
        <end position="167"/>
    </location>
</feature>
<feature type="transmembrane region" description="Helical" evidence="7">
    <location>
        <begin position="93"/>
        <end position="113"/>
    </location>
</feature>
<comment type="similarity">
    <text evidence="2">Belongs to the UPF0126 family.</text>
</comment>
<feature type="domain" description="Glycine transporter" evidence="8">
    <location>
        <begin position="9"/>
        <end position="82"/>
    </location>
</feature>
<gene>
    <name evidence="9" type="ORF">PUV54_01875</name>
</gene>
<dbReference type="PANTHER" id="PTHR30506:SF3">
    <property type="entry name" value="UPF0126 INNER MEMBRANE PROTEIN YADS-RELATED"/>
    <property type="match status" value="1"/>
</dbReference>
<accession>A0AAE9ZCH4</accession>
<keyword evidence="5 7" id="KW-1133">Transmembrane helix</keyword>
<dbReference type="EMBL" id="CP118166">
    <property type="protein sequence ID" value="WDI31936.1"/>
    <property type="molecule type" value="Genomic_DNA"/>
</dbReference>
<keyword evidence="3" id="KW-1003">Cell membrane</keyword>
<organism evidence="9 10">
    <name type="scientific">Hyphococcus flavus</name>
    <dbReference type="NCBI Taxonomy" id="1866326"/>
    <lineage>
        <taxon>Bacteria</taxon>
        <taxon>Pseudomonadati</taxon>
        <taxon>Pseudomonadota</taxon>
        <taxon>Alphaproteobacteria</taxon>
        <taxon>Parvularculales</taxon>
        <taxon>Parvularculaceae</taxon>
        <taxon>Hyphococcus</taxon>
    </lineage>
</organism>
<dbReference type="Proteomes" id="UP001214043">
    <property type="component" value="Chromosome"/>
</dbReference>
<evidence type="ECO:0000256" key="6">
    <source>
        <dbReference type="ARBA" id="ARBA00023136"/>
    </source>
</evidence>
<evidence type="ECO:0000313" key="9">
    <source>
        <dbReference type="EMBL" id="WDI31936.1"/>
    </source>
</evidence>
<keyword evidence="4 7" id="KW-0812">Transmembrane</keyword>
<evidence type="ECO:0000256" key="3">
    <source>
        <dbReference type="ARBA" id="ARBA00022475"/>
    </source>
</evidence>
<feature type="transmembrane region" description="Helical" evidence="7">
    <location>
        <begin position="176"/>
        <end position="197"/>
    </location>
</feature>
<evidence type="ECO:0000256" key="7">
    <source>
        <dbReference type="SAM" id="Phobius"/>
    </source>
</evidence>
<keyword evidence="6 7" id="KW-0472">Membrane</keyword>
<evidence type="ECO:0000256" key="4">
    <source>
        <dbReference type="ARBA" id="ARBA00022692"/>
    </source>
</evidence>
<evidence type="ECO:0000256" key="1">
    <source>
        <dbReference type="ARBA" id="ARBA00004651"/>
    </source>
</evidence>
<dbReference type="AlphaFoldDB" id="A0AAE9ZCH4"/>
<dbReference type="InterPro" id="IPR005115">
    <property type="entry name" value="Gly_transporter"/>
</dbReference>
<dbReference type="PANTHER" id="PTHR30506">
    <property type="entry name" value="INNER MEMBRANE PROTEIN"/>
    <property type="match status" value="1"/>
</dbReference>
<evidence type="ECO:0000256" key="5">
    <source>
        <dbReference type="ARBA" id="ARBA00022989"/>
    </source>
</evidence>
<proteinExistence type="inferred from homology"/>
<name>A0AAE9ZCH4_9PROT</name>
<feature type="transmembrane region" description="Helical" evidence="7">
    <location>
        <begin position="119"/>
        <end position="140"/>
    </location>
</feature>
<comment type="subcellular location">
    <subcellularLocation>
        <location evidence="1">Cell membrane</location>
        <topology evidence="1">Multi-pass membrane protein</topology>
    </subcellularLocation>
</comment>
<dbReference type="Pfam" id="PF03458">
    <property type="entry name" value="Gly_transporter"/>
    <property type="match status" value="2"/>
</dbReference>
<keyword evidence="10" id="KW-1185">Reference proteome</keyword>